<dbReference type="AlphaFoldDB" id="A0A176VWQ3"/>
<evidence type="ECO:0000313" key="2">
    <source>
        <dbReference type="EMBL" id="OAE25187.1"/>
    </source>
</evidence>
<name>A0A176VWQ3_MARPO</name>
<sequence length="120" mass="14149">MAETQDSVDPLLKYLDGKQEKYVVTKELGSYAKEMACEVLRLNLAKEECRAKEERKTEDFWRQIVAMKTEQMKLWGRIGARTKAHNRKLQRMNELMASLVEEMKKHKVELADWVKKLTDC</sequence>
<dbReference type="Proteomes" id="UP000077202">
    <property type="component" value="Unassembled WGS sequence"/>
</dbReference>
<accession>A0A176VWQ3</accession>
<proteinExistence type="predicted"/>
<keyword evidence="1" id="KW-0175">Coiled coil</keyword>
<comment type="caution">
    <text evidence="2">The sequence shown here is derived from an EMBL/GenBank/DDBJ whole genome shotgun (WGS) entry which is preliminary data.</text>
</comment>
<protein>
    <submittedName>
        <fullName evidence="2">Uncharacterized protein</fullName>
    </submittedName>
</protein>
<reference evidence="2" key="1">
    <citation type="submission" date="2016-03" db="EMBL/GenBank/DDBJ databases">
        <title>Mechanisms controlling the formation of the plant cell surface in tip-growing cells are functionally conserved among land plants.</title>
        <authorList>
            <person name="Honkanen S."/>
            <person name="Jones V.A."/>
            <person name="Morieri G."/>
            <person name="Champion C."/>
            <person name="Hetherington A.J."/>
            <person name="Kelly S."/>
            <person name="Saint-Marcoux D."/>
            <person name="Proust H."/>
            <person name="Prescott H."/>
            <person name="Dolan L."/>
        </authorList>
    </citation>
    <scope>NUCLEOTIDE SEQUENCE [LARGE SCALE GENOMIC DNA]</scope>
    <source>
        <tissue evidence="2">Whole gametophyte</tissue>
    </source>
</reference>
<feature type="coiled-coil region" evidence="1">
    <location>
        <begin position="82"/>
        <end position="116"/>
    </location>
</feature>
<keyword evidence="3" id="KW-1185">Reference proteome</keyword>
<organism evidence="2 3">
    <name type="scientific">Marchantia polymorpha subsp. ruderalis</name>
    <dbReference type="NCBI Taxonomy" id="1480154"/>
    <lineage>
        <taxon>Eukaryota</taxon>
        <taxon>Viridiplantae</taxon>
        <taxon>Streptophyta</taxon>
        <taxon>Embryophyta</taxon>
        <taxon>Marchantiophyta</taxon>
        <taxon>Marchantiopsida</taxon>
        <taxon>Marchantiidae</taxon>
        <taxon>Marchantiales</taxon>
        <taxon>Marchantiaceae</taxon>
        <taxon>Marchantia</taxon>
    </lineage>
</organism>
<dbReference type="EMBL" id="LVLJ01002390">
    <property type="protein sequence ID" value="OAE25187.1"/>
    <property type="molecule type" value="Genomic_DNA"/>
</dbReference>
<gene>
    <name evidence="2" type="ORF">AXG93_4207s1040</name>
</gene>
<evidence type="ECO:0000313" key="3">
    <source>
        <dbReference type="Proteomes" id="UP000077202"/>
    </source>
</evidence>
<evidence type="ECO:0000256" key="1">
    <source>
        <dbReference type="SAM" id="Coils"/>
    </source>
</evidence>